<feature type="transmembrane region" description="Helical" evidence="5">
    <location>
        <begin position="95"/>
        <end position="116"/>
    </location>
</feature>
<sequence>MLVSSEFLNGVLEALYAAQLLLRDAWHALGLSGEVAQQPAWPFARRLAAERLLLEPGHARRVVVTLACVAGAIALLSAALILAVLRRRRIWRHGVLAAAAALLVFAPWPASALLWAPAVPSSLHRAPAAFSAQSIVQGQGVFAQHCAQCHGADARGEGPLASQLAQWPPDLAGGLLWKRLEGELFWRIRHGLRDARSGAETMPGTPALSDQEIWSVLDFLQARAAGRMLRDMGAWERPVRLPASTLDCRHGGQRSSESLRGQRLQLVLPAAGVQALPQEDPRWVTVVLGAVPEDAAPECLAQERALLPAIALLLGVTPEEAPGHSLFVDKDGWLRARSVPGQAGWSAGDLICRTEAAPAAEAPAPGVEGLLRRMDADRMRLVRAGYPH</sequence>
<accession>A0ABY6GB34</accession>
<dbReference type="PANTHER" id="PTHR35008:SF8">
    <property type="entry name" value="ALCOHOL DEHYDROGENASE CYTOCHROME C SUBUNIT"/>
    <property type="match status" value="1"/>
</dbReference>
<dbReference type="PROSITE" id="PS51007">
    <property type="entry name" value="CYTC"/>
    <property type="match status" value="1"/>
</dbReference>
<keyword evidence="2 4" id="KW-0479">Metal-binding</keyword>
<evidence type="ECO:0000256" key="3">
    <source>
        <dbReference type="ARBA" id="ARBA00023004"/>
    </source>
</evidence>
<feature type="transmembrane region" description="Helical" evidence="5">
    <location>
        <begin position="62"/>
        <end position="83"/>
    </location>
</feature>
<keyword evidence="1 4" id="KW-0349">Heme</keyword>
<evidence type="ECO:0000256" key="1">
    <source>
        <dbReference type="ARBA" id="ARBA00022617"/>
    </source>
</evidence>
<feature type="domain" description="Cytochrome c" evidence="6">
    <location>
        <begin position="133"/>
        <end position="224"/>
    </location>
</feature>
<keyword evidence="3 4" id="KW-0408">Iron</keyword>
<dbReference type="Proteomes" id="UP001162800">
    <property type="component" value="Chromosome"/>
</dbReference>
<dbReference type="EMBL" id="CP106881">
    <property type="protein sequence ID" value="UYG52250.1"/>
    <property type="molecule type" value="Genomic_DNA"/>
</dbReference>
<dbReference type="Gene3D" id="1.10.760.10">
    <property type="entry name" value="Cytochrome c-like domain"/>
    <property type="match status" value="1"/>
</dbReference>
<evidence type="ECO:0000313" key="7">
    <source>
        <dbReference type="EMBL" id="UYG52250.1"/>
    </source>
</evidence>
<evidence type="ECO:0000256" key="2">
    <source>
        <dbReference type="ARBA" id="ARBA00022723"/>
    </source>
</evidence>
<dbReference type="SUPFAM" id="SSF46626">
    <property type="entry name" value="Cytochrome c"/>
    <property type="match status" value="1"/>
</dbReference>
<name>A0ABY6GB34_9BURK</name>
<dbReference type="InterPro" id="IPR036909">
    <property type="entry name" value="Cyt_c-like_dom_sf"/>
</dbReference>
<dbReference type="RefSeq" id="WP_231044209.1">
    <property type="nucleotide sequence ID" value="NZ_CP106881.1"/>
</dbReference>
<gene>
    <name evidence="7" type="ORF">M9799_03145</name>
</gene>
<reference evidence="7" key="1">
    <citation type="submission" date="2022-09" db="EMBL/GenBank/DDBJ databases">
        <title>The complete genome of Acidovorax sp. 5MLIR.</title>
        <authorList>
            <person name="Liu L."/>
            <person name="Yue J."/>
            <person name="Yang F."/>
            <person name="Yuan J."/>
            <person name="Li L."/>
        </authorList>
    </citation>
    <scope>NUCLEOTIDE SEQUENCE</scope>
    <source>
        <strain evidence="7">5MLIR</strain>
    </source>
</reference>
<keyword evidence="5" id="KW-0472">Membrane</keyword>
<evidence type="ECO:0000256" key="4">
    <source>
        <dbReference type="PROSITE-ProRule" id="PRU00433"/>
    </source>
</evidence>
<keyword evidence="5" id="KW-0812">Transmembrane</keyword>
<dbReference type="InterPro" id="IPR051459">
    <property type="entry name" value="Cytochrome_c-type_DH"/>
</dbReference>
<dbReference type="Pfam" id="PF13442">
    <property type="entry name" value="Cytochrome_CBB3"/>
    <property type="match status" value="1"/>
</dbReference>
<keyword evidence="5" id="KW-1133">Transmembrane helix</keyword>
<evidence type="ECO:0000259" key="6">
    <source>
        <dbReference type="PROSITE" id="PS51007"/>
    </source>
</evidence>
<dbReference type="PANTHER" id="PTHR35008">
    <property type="entry name" value="BLL4482 PROTEIN-RELATED"/>
    <property type="match status" value="1"/>
</dbReference>
<protein>
    <submittedName>
        <fullName evidence="7">Cytochrome c</fullName>
    </submittedName>
</protein>
<evidence type="ECO:0000313" key="8">
    <source>
        <dbReference type="Proteomes" id="UP001162800"/>
    </source>
</evidence>
<keyword evidence="8" id="KW-1185">Reference proteome</keyword>
<evidence type="ECO:0000256" key="5">
    <source>
        <dbReference type="SAM" id="Phobius"/>
    </source>
</evidence>
<organism evidence="7 8">
    <name type="scientific">Comamonas endophytica</name>
    <dbReference type="NCBI Taxonomy" id="2949090"/>
    <lineage>
        <taxon>Bacteria</taxon>
        <taxon>Pseudomonadati</taxon>
        <taxon>Pseudomonadota</taxon>
        <taxon>Betaproteobacteria</taxon>
        <taxon>Burkholderiales</taxon>
        <taxon>Comamonadaceae</taxon>
        <taxon>Comamonas</taxon>
    </lineage>
</organism>
<dbReference type="InterPro" id="IPR009056">
    <property type="entry name" value="Cyt_c-like_dom"/>
</dbReference>
<proteinExistence type="predicted"/>